<dbReference type="Pfam" id="PF00589">
    <property type="entry name" value="Phage_integrase"/>
    <property type="match status" value="1"/>
</dbReference>
<sequence length="367" mass="39861">MTGLGVDVEAELLEIATTDADSAVVTFETLTTAEEERVAGVTADGYATNTIAAYESRLRTYLSWLNSTGRSESATFEPRVIAAYLSYLWREAPPRVEGGSPGRSVATIEQTHAAILRVARSRNEDVTAIRNSTVIQDVMRGIRRSANLTTRPKQAHAWSEHELRRIIQHLNATPGNTAVRDKALFLLGVGTGLRGAEITALTWSDIAEDAQNRGVALTVRASKTSTLPVQIPVGRLSQMHSHKCPVQALADWREVQMKALDLTEEQMGNTNIFTRVRRGGHVKAEPISGPAVSNILRRICEESGVPSEGVSSHSMRASMATRSLANGTDLGAILATGRWSNPQILLGTYDRRDVFERGSTTDFLGGV</sequence>
<protein>
    <submittedName>
        <fullName evidence="6">Tyrosine recombinase XerC</fullName>
    </submittedName>
</protein>
<dbReference type="InterPro" id="IPR011010">
    <property type="entry name" value="DNA_brk_join_enz"/>
</dbReference>
<dbReference type="InterPro" id="IPR013762">
    <property type="entry name" value="Integrase-like_cat_sf"/>
</dbReference>
<evidence type="ECO:0000259" key="4">
    <source>
        <dbReference type="PROSITE" id="PS51898"/>
    </source>
</evidence>
<dbReference type="PROSITE" id="PS51900">
    <property type="entry name" value="CB"/>
    <property type="match status" value="1"/>
</dbReference>
<dbReference type="Gene3D" id="1.10.150.130">
    <property type="match status" value="1"/>
</dbReference>
<accession>A0ABP9WF09</accession>
<organism evidence="6 7">
    <name type="scientific">Demequina sediminis</name>
    <dbReference type="NCBI Taxonomy" id="1930058"/>
    <lineage>
        <taxon>Bacteria</taxon>
        <taxon>Bacillati</taxon>
        <taxon>Actinomycetota</taxon>
        <taxon>Actinomycetes</taxon>
        <taxon>Micrococcales</taxon>
        <taxon>Demequinaceae</taxon>
        <taxon>Demequina</taxon>
    </lineage>
</organism>
<dbReference type="InterPro" id="IPR002104">
    <property type="entry name" value="Integrase_catalytic"/>
</dbReference>
<gene>
    <name evidence="6" type="primary">xerC_2</name>
    <name evidence="6" type="ORF">Lsed01_00852</name>
</gene>
<evidence type="ECO:0000313" key="6">
    <source>
        <dbReference type="EMBL" id="GAA5518425.1"/>
    </source>
</evidence>
<feature type="domain" description="Core-binding (CB)" evidence="5">
    <location>
        <begin position="25"/>
        <end position="123"/>
    </location>
</feature>
<keyword evidence="1 3" id="KW-0238">DNA-binding</keyword>
<evidence type="ECO:0000313" key="7">
    <source>
        <dbReference type="Proteomes" id="UP001426770"/>
    </source>
</evidence>
<dbReference type="EMBL" id="BAABRR010000003">
    <property type="protein sequence ID" value="GAA5518425.1"/>
    <property type="molecule type" value="Genomic_DNA"/>
</dbReference>
<comment type="caution">
    <text evidence="6">The sequence shown here is derived from an EMBL/GenBank/DDBJ whole genome shotgun (WGS) entry which is preliminary data.</text>
</comment>
<evidence type="ECO:0000256" key="3">
    <source>
        <dbReference type="PROSITE-ProRule" id="PRU01248"/>
    </source>
</evidence>
<dbReference type="Proteomes" id="UP001426770">
    <property type="component" value="Unassembled WGS sequence"/>
</dbReference>
<evidence type="ECO:0000256" key="2">
    <source>
        <dbReference type="ARBA" id="ARBA00023172"/>
    </source>
</evidence>
<evidence type="ECO:0000259" key="5">
    <source>
        <dbReference type="PROSITE" id="PS51900"/>
    </source>
</evidence>
<keyword evidence="2" id="KW-0233">DNA recombination</keyword>
<dbReference type="InterPro" id="IPR050090">
    <property type="entry name" value="Tyrosine_recombinase_XerCD"/>
</dbReference>
<reference evidence="6 7" key="1">
    <citation type="submission" date="2024-02" db="EMBL/GenBank/DDBJ databases">
        <title>Lysinimicrobium sediminis NBRC 112286.</title>
        <authorList>
            <person name="Ichikawa N."/>
            <person name="Katano-Makiyama Y."/>
            <person name="Hidaka K."/>
        </authorList>
    </citation>
    <scope>NUCLEOTIDE SEQUENCE [LARGE SCALE GENOMIC DNA]</scope>
    <source>
        <strain evidence="6 7">NBRC 112286</strain>
    </source>
</reference>
<keyword evidence="7" id="KW-1185">Reference proteome</keyword>
<dbReference type="PROSITE" id="PS51898">
    <property type="entry name" value="TYR_RECOMBINASE"/>
    <property type="match status" value="1"/>
</dbReference>
<dbReference type="Gene3D" id="1.10.443.10">
    <property type="entry name" value="Intergrase catalytic core"/>
    <property type="match status" value="1"/>
</dbReference>
<dbReference type="PANTHER" id="PTHR30349:SF81">
    <property type="entry name" value="TYROSINE RECOMBINASE XERC"/>
    <property type="match status" value="1"/>
</dbReference>
<feature type="domain" description="Tyr recombinase" evidence="4">
    <location>
        <begin position="153"/>
        <end position="362"/>
    </location>
</feature>
<dbReference type="SUPFAM" id="SSF56349">
    <property type="entry name" value="DNA breaking-rejoining enzymes"/>
    <property type="match status" value="1"/>
</dbReference>
<dbReference type="InterPro" id="IPR010998">
    <property type="entry name" value="Integrase_recombinase_N"/>
</dbReference>
<dbReference type="SUPFAM" id="SSF47823">
    <property type="entry name" value="lambda integrase-like, N-terminal domain"/>
    <property type="match status" value="1"/>
</dbReference>
<evidence type="ECO:0000256" key="1">
    <source>
        <dbReference type="ARBA" id="ARBA00023125"/>
    </source>
</evidence>
<dbReference type="InterPro" id="IPR044068">
    <property type="entry name" value="CB"/>
</dbReference>
<dbReference type="RefSeq" id="WP_286214573.1">
    <property type="nucleotide sequence ID" value="NZ_AP027736.1"/>
</dbReference>
<name>A0ABP9WF09_9MICO</name>
<proteinExistence type="predicted"/>
<dbReference type="PANTHER" id="PTHR30349">
    <property type="entry name" value="PHAGE INTEGRASE-RELATED"/>
    <property type="match status" value="1"/>
</dbReference>